<evidence type="ECO:0000256" key="1">
    <source>
        <dbReference type="SAM" id="Phobius"/>
    </source>
</evidence>
<reference evidence="2 3" key="1">
    <citation type="submission" date="2016-10" db="EMBL/GenBank/DDBJ databases">
        <authorList>
            <person name="Varghese N."/>
            <person name="Submissions S."/>
        </authorList>
    </citation>
    <scope>NUCLEOTIDE SEQUENCE [LARGE SCALE GENOMIC DNA]</scope>
    <source>
        <strain evidence="2 3">GMCC 1.11211</strain>
    </source>
</reference>
<keyword evidence="1" id="KW-1133">Transmembrane helix</keyword>
<feature type="transmembrane region" description="Helical" evidence="1">
    <location>
        <begin position="20"/>
        <end position="40"/>
    </location>
</feature>
<evidence type="ECO:0000313" key="2">
    <source>
        <dbReference type="EMBL" id="SFH58279.1"/>
    </source>
</evidence>
<keyword evidence="3" id="KW-1185">Reference proteome</keyword>
<dbReference type="EMBL" id="FOPW01000008">
    <property type="protein sequence ID" value="SFH58279.1"/>
    <property type="molecule type" value="Genomic_DNA"/>
</dbReference>
<name>A0ABY1EEF5_9MICO</name>
<sequence length="265" mass="27913">MSRHAAHGAHSCTVARARWLVTGAAMMVVALALMGCGTAGERVAGTAVNQVADALTDQLDSPVSRVRDAEWFAATYIPDLNSSGRGSTVYADTLAWSGNSRDDAGARIEVRIRVDVEAETGYFGSGHESASSTKCFRYEVFVRPNPVLRHGIACPNDPEIMMPSAVPFPTLPDNAEDVLAAVLAAASPTSLDGDLRAAFPQDFVTVDTDTVDGDLLAAVGVSAERECIVGGRGADGVVEFWGYDPTWIEPGELGCTTRIVTSPPL</sequence>
<organism evidence="2 3">
    <name type="scientific">Cryobacterium levicorallinum</name>
    <dbReference type="NCBI Taxonomy" id="995038"/>
    <lineage>
        <taxon>Bacteria</taxon>
        <taxon>Bacillati</taxon>
        <taxon>Actinomycetota</taxon>
        <taxon>Actinomycetes</taxon>
        <taxon>Micrococcales</taxon>
        <taxon>Microbacteriaceae</taxon>
        <taxon>Cryobacterium</taxon>
    </lineage>
</organism>
<dbReference type="Proteomes" id="UP000199681">
    <property type="component" value="Unassembled WGS sequence"/>
</dbReference>
<proteinExistence type="predicted"/>
<protein>
    <submittedName>
        <fullName evidence="2">Uncharacterized protein</fullName>
    </submittedName>
</protein>
<keyword evidence="1" id="KW-0472">Membrane</keyword>
<evidence type="ECO:0000313" key="3">
    <source>
        <dbReference type="Proteomes" id="UP000199681"/>
    </source>
</evidence>
<gene>
    <name evidence="2" type="ORF">SAMN05216274_108163</name>
</gene>
<comment type="caution">
    <text evidence="2">The sequence shown here is derived from an EMBL/GenBank/DDBJ whole genome shotgun (WGS) entry which is preliminary data.</text>
</comment>
<keyword evidence="1" id="KW-0812">Transmembrane</keyword>
<accession>A0ABY1EEF5</accession>